<accession>A0A1G1XR07</accession>
<comment type="caution">
    <text evidence="1">The sequence shown here is derived from an EMBL/GenBank/DDBJ whole genome shotgun (WGS) entry which is preliminary data.</text>
</comment>
<evidence type="ECO:0000313" key="2">
    <source>
        <dbReference type="Proteomes" id="UP000176260"/>
    </source>
</evidence>
<dbReference type="EMBL" id="MHIA01000013">
    <property type="protein sequence ID" value="OGY42448.1"/>
    <property type="molecule type" value="Genomic_DNA"/>
</dbReference>
<evidence type="ECO:0000313" key="1">
    <source>
        <dbReference type="EMBL" id="OGY42448.1"/>
    </source>
</evidence>
<dbReference type="Pfam" id="PF11104">
    <property type="entry name" value="PilM_2"/>
    <property type="match status" value="1"/>
</dbReference>
<dbReference type="SUPFAM" id="SSF53067">
    <property type="entry name" value="Actin-like ATPase domain"/>
    <property type="match status" value="2"/>
</dbReference>
<dbReference type="PANTHER" id="PTHR32432:SF3">
    <property type="entry name" value="ETHANOLAMINE UTILIZATION PROTEIN EUTJ"/>
    <property type="match status" value="1"/>
</dbReference>
<dbReference type="InterPro" id="IPR005883">
    <property type="entry name" value="PilM"/>
</dbReference>
<dbReference type="InterPro" id="IPR050696">
    <property type="entry name" value="FtsA/MreB"/>
</dbReference>
<dbReference type="AlphaFoldDB" id="A0A1G1XR07"/>
<dbReference type="PANTHER" id="PTHR32432">
    <property type="entry name" value="CELL DIVISION PROTEIN FTSA-RELATED"/>
    <property type="match status" value="1"/>
</dbReference>
<organism evidence="1 2">
    <name type="scientific">Candidatus Buchananbacteria bacterium RBG_13_39_9</name>
    <dbReference type="NCBI Taxonomy" id="1797531"/>
    <lineage>
        <taxon>Bacteria</taxon>
        <taxon>Candidatus Buchananiibacteriota</taxon>
    </lineage>
</organism>
<dbReference type="InterPro" id="IPR043129">
    <property type="entry name" value="ATPase_NBD"/>
</dbReference>
<protein>
    <recommendedName>
        <fullName evidence="3">SHS2 domain-containing protein</fullName>
    </recommendedName>
</protein>
<gene>
    <name evidence="1" type="ORF">A2Y67_00190</name>
</gene>
<evidence type="ECO:0008006" key="3">
    <source>
        <dbReference type="Google" id="ProtNLM"/>
    </source>
</evidence>
<name>A0A1G1XR07_9BACT</name>
<reference evidence="1 2" key="1">
    <citation type="journal article" date="2016" name="Nat. Commun.">
        <title>Thousands of microbial genomes shed light on interconnected biogeochemical processes in an aquifer system.</title>
        <authorList>
            <person name="Anantharaman K."/>
            <person name="Brown C.T."/>
            <person name="Hug L.A."/>
            <person name="Sharon I."/>
            <person name="Castelle C.J."/>
            <person name="Probst A.J."/>
            <person name="Thomas B.C."/>
            <person name="Singh A."/>
            <person name="Wilkins M.J."/>
            <person name="Karaoz U."/>
            <person name="Brodie E.L."/>
            <person name="Williams K.H."/>
            <person name="Hubbard S.S."/>
            <person name="Banfield J.F."/>
        </authorList>
    </citation>
    <scope>NUCLEOTIDE SEQUENCE [LARGE SCALE GENOMIC DNA]</scope>
</reference>
<sequence length="362" mass="40753">MKILDYIGGKLGKNKFPMVGLDISDNSIEFMQLERGFKKPKIKKIYRLELESGLISNNRIKEIEKVAAILQSAFLEAKLPTNSCLLSLPDKETYFVTLKSSQAENIKQEIYQLAQENLPIDLSSCYWDFCPAGEGQYFFAAAPKDIIEQYIELFKLSGLMLEIIDFESACLARTLIDQTELIEGLFILDLGAKSTDLILVDKNGFTDQINFAAGGFFISQKIAEKLNKDFSFAENLKKEKGIELPEINAEQFLEEMFAPIVAEINKMSAIYQQKTGKDAKRIILAGGTSLLKGLKEFFEKKLPGYQIEFGQIAGKIDFSEDLLKGDKILYANVIGLALRGLNRENLSQGINLRKDFQETKES</sequence>
<dbReference type="Gene3D" id="3.30.1490.300">
    <property type="match status" value="1"/>
</dbReference>
<dbReference type="CDD" id="cd24049">
    <property type="entry name" value="ASKHA_NBD_PilM"/>
    <property type="match status" value="1"/>
</dbReference>
<dbReference type="Gene3D" id="3.30.420.40">
    <property type="match status" value="2"/>
</dbReference>
<proteinExistence type="predicted"/>
<dbReference type="Proteomes" id="UP000176260">
    <property type="component" value="Unassembled WGS sequence"/>
</dbReference>